<keyword evidence="2" id="KW-0238">DNA-binding</keyword>
<organism evidence="5 6">
    <name type="scientific">Christiangramia echinicola</name>
    <dbReference type="NCBI Taxonomy" id="279359"/>
    <lineage>
        <taxon>Bacteria</taxon>
        <taxon>Pseudomonadati</taxon>
        <taxon>Bacteroidota</taxon>
        <taxon>Flavobacteriia</taxon>
        <taxon>Flavobacteriales</taxon>
        <taxon>Flavobacteriaceae</taxon>
        <taxon>Christiangramia</taxon>
    </lineage>
</organism>
<dbReference type="PANTHER" id="PTHR36511">
    <property type="entry name" value="MERR FAMILY BACTERIAL REGULATORY PROTEIN"/>
    <property type="match status" value="1"/>
</dbReference>
<dbReference type="PANTHER" id="PTHR36511:SF4">
    <property type="entry name" value="ANTITOXIN MQSA"/>
    <property type="match status" value="1"/>
</dbReference>
<keyword evidence="3" id="KW-0804">Transcription</keyword>
<evidence type="ECO:0000256" key="3">
    <source>
        <dbReference type="ARBA" id="ARBA00023163"/>
    </source>
</evidence>
<keyword evidence="6" id="KW-1185">Reference proteome</keyword>
<evidence type="ECO:0000313" key="6">
    <source>
        <dbReference type="Proteomes" id="UP000198858"/>
    </source>
</evidence>
<dbReference type="SMART" id="SM00530">
    <property type="entry name" value="HTH_XRE"/>
    <property type="match status" value="2"/>
</dbReference>
<feature type="domain" description="HTH cro/C1-type" evidence="4">
    <location>
        <begin position="6"/>
        <end position="49"/>
    </location>
</feature>
<evidence type="ECO:0000256" key="1">
    <source>
        <dbReference type="ARBA" id="ARBA00023015"/>
    </source>
</evidence>
<dbReference type="Gene3D" id="1.10.260.40">
    <property type="entry name" value="lambda repressor-like DNA-binding domains"/>
    <property type="match status" value="2"/>
</dbReference>
<evidence type="ECO:0000259" key="4">
    <source>
        <dbReference type="PROSITE" id="PS50943"/>
    </source>
</evidence>
<proteinExistence type="predicted"/>
<protein>
    <submittedName>
        <fullName evidence="5">Helix-turn-helix</fullName>
    </submittedName>
</protein>
<dbReference type="Proteomes" id="UP000198858">
    <property type="component" value="Chromosome I"/>
</dbReference>
<dbReference type="PROSITE" id="PS50943">
    <property type="entry name" value="HTH_CROC1"/>
    <property type="match status" value="2"/>
</dbReference>
<dbReference type="InterPro" id="IPR001387">
    <property type="entry name" value="Cro/C1-type_HTH"/>
</dbReference>
<keyword evidence="1" id="KW-0805">Transcription regulation</keyword>
<dbReference type="InterPro" id="IPR052359">
    <property type="entry name" value="HTH-type_reg/antitoxin"/>
</dbReference>
<dbReference type="CDD" id="cd00093">
    <property type="entry name" value="HTH_XRE"/>
    <property type="match status" value="2"/>
</dbReference>
<dbReference type="EMBL" id="LT629745">
    <property type="protein sequence ID" value="SDR65795.1"/>
    <property type="molecule type" value="Genomic_DNA"/>
</dbReference>
<evidence type="ECO:0000256" key="2">
    <source>
        <dbReference type="ARBA" id="ARBA00023125"/>
    </source>
</evidence>
<evidence type="ECO:0000313" key="5">
    <source>
        <dbReference type="EMBL" id="SDR65795.1"/>
    </source>
</evidence>
<dbReference type="AlphaFoldDB" id="A0A1H1KVJ6"/>
<gene>
    <name evidence="5" type="ORF">SAMN04488552_0194</name>
</gene>
<sequence>MDIQEIKNFRKRHNLTQSDLAEIVGVKVSAVSKWEIGQRNISNSAIKLIRIYDENNFSNEGLKNENQIDLKEFRNKYNLTQADLAKITSCKIGTVQSWEQGRRNIPKNAIKLLTIFEKNKVNGQGENESNKFSRVDLKLDEILNYQRSLLIEIKNLKFQIDELKEHINLN</sequence>
<name>A0A1H1KVJ6_9FLAO</name>
<reference evidence="5 6" key="1">
    <citation type="submission" date="2016-10" db="EMBL/GenBank/DDBJ databases">
        <authorList>
            <person name="Varghese N."/>
            <person name="Submissions S."/>
        </authorList>
    </citation>
    <scope>NUCLEOTIDE SEQUENCE [LARGE SCALE GENOMIC DNA]</scope>
    <source>
        <strain evidence="5 6">Mar_2010_102</strain>
    </source>
</reference>
<dbReference type="Pfam" id="PF01381">
    <property type="entry name" value="HTH_3"/>
    <property type="match status" value="2"/>
</dbReference>
<dbReference type="SUPFAM" id="SSF47413">
    <property type="entry name" value="lambda repressor-like DNA-binding domains"/>
    <property type="match status" value="2"/>
</dbReference>
<feature type="domain" description="HTH cro/C1-type" evidence="4">
    <location>
        <begin position="70"/>
        <end position="124"/>
    </location>
</feature>
<accession>A0A1H1KVJ6</accession>
<dbReference type="STRING" id="1250231.SAMN04488552_0194"/>
<dbReference type="GO" id="GO:0003677">
    <property type="term" value="F:DNA binding"/>
    <property type="evidence" value="ECO:0007669"/>
    <property type="project" value="UniProtKB-KW"/>
</dbReference>
<dbReference type="InterPro" id="IPR010982">
    <property type="entry name" value="Lambda_DNA-bd_dom_sf"/>
</dbReference>